<dbReference type="EMBL" id="JAIWQS010000002">
    <property type="protein sequence ID" value="KAJ8771561.1"/>
    <property type="molecule type" value="Genomic_DNA"/>
</dbReference>
<dbReference type="Proteomes" id="UP001159364">
    <property type="component" value="Linkage Group LG02"/>
</dbReference>
<dbReference type="PANTHER" id="PTHR11439">
    <property type="entry name" value="GAG-POL-RELATED RETROTRANSPOSON"/>
    <property type="match status" value="1"/>
</dbReference>
<dbReference type="InterPro" id="IPR043502">
    <property type="entry name" value="DNA/RNA_pol_sf"/>
</dbReference>
<dbReference type="CDD" id="cd09272">
    <property type="entry name" value="RNase_HI_RT_Ty1"/>
    <property type="match status" value="1"/>
</dbReference>
<keyword evidence="2" id="KW-1185">Reference proteome</keyword>
<reference evidence="1 2" key="1">
    <citation type="submission" date="2021-09" db="EMBL/GenBank/DDBJ databases">
        <title>Genomic insights and catalytic innovation underlie evolution of tropane alkaloids biosynthesis.</title>
        <authorList>
            <person name="Wang Y.-J."/>
            <person name="Tian T."/>
            <person name="Huang J.-P."/>
            <person name="Huang S.-X."/>
        </authorList>
    </citation>
    <scope>NUCLEOTIDE SEQUENCE [LARGE SCALE GENOMIC DNA]</scope>
    <source>
        <strain evidence="1">KIB-2018</strain>
        <tissue evidence="1">Leaf</tissue>
    </source>
</reference>
<dbReference type="SUPFAM" id="SSF56672">
    <property type="entry name" value="DNA/RNA polymerases"/>
    <property type="match status" value="1"/>
</dbReference>
<organism evidence="1 2">
    <name type="scientific">Erythroxylum novogranatense</name>
    <dbReference type="NCBI Taxonomy" id="1862640"/>
    <lineage>
        <taxon>Eukaryota</taxon>
        <taxon>Viridiplantae</taxon>
        <taxon>Streptophyta</taxon>
        <taxon>Embryophyta</taxon>
        <taxon>Tracheophyta</taxon>
        <taxon>Spermatophyta</taxon>
        <taxon>Magnoliopsida</taxon>
        <taxon>eudicotyledons</taxon>
        <taxon>Gunneridae</taxon>
        <taxon>Pentapetalae</taxon>
        <taxon>rosids</taxon>
        <taxon>fabids</taxon>
        <taxon>Malpighiales</taxon>
        <taxon>Erythroxylaceae</taxon>
        <taxon>Erythroxylum</taxon>
    </lineage>
</organism>
<accession>A0AAV8TX38</accession>
<sequence>MPNISGIEIARSQAGIFISQKKYLTDIVMDVGFTGSKVPSTPLPKNHKFDAVSAPLDDPEKYRRLVGRLLYLNMTRPDISYSVQQLSQFLCTPYETYWLAALHFLRYLRGTSSLGLFYSAKPNTSVEVYCDSDWAACPISRKSLSGYCVFLGGSLVSWKTKKQNTVSRSSCEAEYRSMGSAVCELQWVCYLLHDLQVQFPTPIPLWCDSQSALHITENPVFHERTKHLEIDCHIVRNKFKEGFINPVYVSTHLQLADVLTKSLGYPQFTTIIARLGMVSQPIPP</sequence>
<name>A0AAV8TX38_9ROSI</name>
<dbReference type="AlphaFoldDB" id="A0AAV8TX38"/>
<comment type="caution">
    <text evidence="1">The sequence shown here is derived from an EMBL/GenBank/DDBJ whole genome shotgun (WGS) entry which is preliminary data.</text>
</comment>
<evidence type="ECO:0000313" key="1">
    <source>
        <dbReference type="EMBL" id="KAJ8771561.1"/>
    </source>
</evidence>
<dbReference type="PANTHER" id="PTHR11439:SF465">
    <property type="entry name" value="REVERSE TRANSCRIPTASE TY1_COPIA-TYPE DOMAIN-CONTAINING PROTEIN"/>
    <property type="match status" value="1"/>
</dbReference>
<protein>
    <recommendedName>
        <fullName evidence="3">Copia protein</fullName>
    </recommendedName>
</protein>
<gene>
    <name evidence="1" type="ORF">K2173_026738</name>
</gene>
<evidence type="ECO:0000313" key="2">
    <source>
        <dbReference type="Proteomes" id="UP001159364"/>
    </source>
</evidence>
<evidence type="ECO:0008006" key="3">
    <source>
        <dbReference type="Google" id="ProtNLM"/>
    </source>
</evidence>
<proteinExistence type="predicted"/>